<dbReference type="InterPro" id="IPR008974">
    <property type="entry name" value="TRAF-like"/>
</dbReference>
<evidence type="ECO:0000313" key="3">
    <source>
        <dbReference type="EMBL" id="CAL1300941.1"/>
    </source>
</evidence>
<dbReference type="Gene3D" id="1.25.40.420">
    <property type="match status" value="1"/>
</dbReference>
<name>A0AAV2BXA4_9ARAC</name>
<sequence>MAKKEGKVLKFIWKIENYSYCWKKTADFLQSPEFQIDIFEGSSWCLKLYPRGVSLYENYISVHLGRLNSSRGPLGITVDYEIALIGSDGTAVYVKETKGQCFRKGRAFGFDNLAVRREIFGEKKSALLPEDILTVQCRIFPKGTELKKHIEIIAKTHIELERTVFSWKLQNNIFNKNYESNRLNVSNAERNTFLKIFWLEGYMTLRFFFGHFPTIKVIRCRIGILDSNDSVSWILVDKQIITSEIIDVKLLRADEILKQESLYLPNNKLTLHCDFTFSFGVQHSKIEIVSYENALSFITTKRKVSTKIETSPKSHPCCCSDNYASFRSDFQNLYQEGTLCDFTLKVGNDKIQAHKVVLGARSPVFKAMLTSNMKENVKNMVDISDMDVSTVLRMLTFMYTDETGDLDWDTASKLYFAADKYGIMKLKRICSSVLVRNLRVSNVGEALSLAHLHGDEDLKNLTLEFISRHDTEVICSTEWKAFMTKEVHLAAETMRYIFIKKAENNKG</sequence>
<dbReference type="Gene3D" id="3.30.710.10">
    <property type="entry name" value="Potassium Channel Kv1.1, Chain A"/>
    <property type="match status" value="1"/>
</dbReference>
<proteinExistence type="predicted"/>
<evidence type="ECO:0000259" key="1">
    <source>
        <dbReference type="PROSITE" id="PS50097"/>
    </source>
</evidence>
<dbReference type="GO" id="GO:0030163">
    <property type="term" value="P:protein catabolic process"/>
    <property type="evidence" value="ECO:0007669"/>
    <property type="project" value="UniProtKB-ARBA"/>
</dbReference>
<dbReference type="SUPFAM" id="SSF54695">
    <property type="entry name" value="POZ domain"/>
    <property type="match status" value="1"/>
</dbReference>
<keyword evidence="4" id="KW-1185">Reference proteome</keyword>
<dbReference type="PANTHER" id="PTHR24413">
    <property type="entry name" value="SPECKLE-TYPE POZ PROTEIN"/>
    <property type="match status" value="1"/>
</dbReference>
<evidence type="ECO:0008006" key="5">
    <source>
        <dbReference type="Google" id="ProtNLM"/>
    </source>
</evidence>
<dbReference type="EMBL" id="CAXIEN010000593">
    <property type="protein sequence ID" value="CAL1300941.1"/>
    <property type="molecule type" value="Genomic_DNA"/>
</dbReference>
<dbReference type="AlphaFoldDB" id="A0AAV2BXA4"/>
<feature type="domain" description="BTB" evidence="1">
    <location>
        <begin position="340"/>
        <end position="402"/>
    </location>
</feature>
<accession>A0AAV2BXA4</accession>
<protein>
    <recommendedName>
        <fullName evidence="5">Speckle-type POZ protein</fullName>
    </recommendedName>
</protein>
<dbReference type="SMART" id="SM00225">
    <property type="entry name" value="BTB"/>
    <property type="match status" value="1"/>
</dbReference>
<dbReference type="SUPFAM" id="SSF49599">
    <property type="entry name" value="TRAF domain-like"/>
    <property type="match status" value="1"/>
</dbReference>
<comment type="caution">
    <text evidence="3">The sequence shown here is derived from an EMBL/GenBank/DDBJ whole genome shotgun (WGS) entry which is preliminary data.</text>
</comment>
<dbReference type="Gene3D" id="2.60.210.10">
    <property type="entry name" value="Apoptosis, Tumor Necrosis Factor Receptor Associated Protein 2, Chain A"/>
    <property type="match status" value="1"/>
</dbReference>
<organism evidence="3 4">
    <name type="scientific">Larinioides sclopetarius</name>
    <dbReference type="NCBI Taxonomy" id="280406"/>
    <lineage>
        <taxon>Eukaryota</taxon>
        <taxon>Metazoa</taxon>
        <taxon>Ecdysozoa</taxon>
        <taxon>Arthropoda</taxon>
        <taxon>Chelicerata</taxon>
        <taxon>Arachnida</taxon>
        <taxon>Araneae</taxon>
        <taxon>Araneomorphae</taxon>
        <taxon>Entelegynae</taxon>
        <taxon>Araneoidea</taxon>
        <taxon>Araneidae</taxon>
        <taxon>Larinioides</taxon>
    </lineage>
</organism>
<evidence type="ECO:0000313" key="4">
    <source>
        <dbReference type="Proteomes" id="UP001497382"/>
    </source>
</evidence>
<dbReference type="InterPro" id="IPR011333">
    <property type="entry name" value="SKP1/BTB/POZ_sf"/>
</dbReference>
<dbReference type="InterPro" id="IPR002083">
    <property type="entry name" value="MATH/TRAF_dom"/>
</dbReference>
<dbReference type="InterPro" id="IPR000210">
    <property type="entry name" value="BTB/POZ_dom"/>
</dbReference>
<gene>
    <name evidence="3" type="ORF">LARSCL_LOCUS22214</name>
</gene>
<dbReference type="Pfam" id="PF00651">
    <property type="entry name" value="BTB"/>
    <property type="match status" value="1"/>
</dbReference>
<reference evidence="3 4" key="1">
    <citation type="submission" date="2024-04" db="EMBL/GenBank/DDBJ databases">
        <authorList>
            <person name="Rising A."/>
            <person name="Reimegard J."/>
            <person name="Sonavane S."/>
            <person name="Akerstrom W."/>
            <person name="Nylinder S."/>
            <person name="Hedman E."/>
            <person name="Kallberg Y."/>
        </authorList>
    </citation>
    <scope>NUCLEOTIDE SEQUENCE [LARGE SCALE GENOMIC DNA]</scope>
</reference>
<dbReference type="Proteomes" id="UP001497382">
    <property type="component" value="Unassembled WGS sequence"/>
</dbReference>
<dbReference type="PROSITE" id="PS50144">
    <property type="entry name" value="MATH"/>
    <property type="match status" value="1"/>
</dbReference>
<feature type="domain" description="MATH" evidence="2">
    <location>
        <begin position="8"/>
        <end position="139"/>
    </location>
</feature>
<dbReference type="Pfam" id="PF22486">
    <property type="entry name" value="MATH_2"/>
    <property type="match status" value="1"/>
</dbReference>
<dbReference type="PROSITE" id="PS50097">
    <property type="entry name" value="BTB"/>
    <property type="match status" value="1"/>
</dbReference>
<evidence type="ECO:0000259" key="2">
    <source>
        <dbReference type="PROSITE" id="PS50144"/>
    </source>
</evidence>